<feature type="compositionally biased region" description="Gly residues" evidence="6">
    <location>
        <begin position="351"/>
        <end position="372"/>
    </location>
</feature>
<keyword evidence="2" id="KW-0677">Repeat</keyword>
<reference evidence="8 9" key="1">
    <citation type="journal article" date="2007" name="Science">
        <title>The Chlamydomonas genome reveals the evolution of key animal and plant functions.</title>
        <authorList>
            <person name="Merchant S.S."/>
            <person name="Prochnik S.E."/>
            <person name="Vallon O."/>
            <person name="Harris E.H."/>
            <person name="Karpowicz S.J."/>
            <person name="Witman G.B."/>
            <person name="Terry A."/>
            <person name="Salamov A."/>
            <person name="Fritz-Laylin L.K."/>
            <person name="Marechal-Drouard L."/>
            <person name="Marshall W.F."/>
            <person name="Qu L.H."/>
            <person name="Nelson D.R."/>
            <person name="Sanderfoot A.A."/>
            <person name="Spalding M.H."/>
            <person name="Kapitonov V.V."/>
            <person name="Ren Q."/>
            <person name="Ferris P."/>
            <person name="Lindquist E."/>
            <person name="Shapiro H."/>
            <person name="Lucas S.M."/>
            <person name="Grimwood J."/>
            <person name="Schmutz J."/>
            <person name="Cardol P."/>
            <person name="Cerutti H."/>
            <person name="Chanfreau G."/>
            <person name="Chen C.L."/>
            <person name="Cognat V."/>
            <person name="Croft M.T."/>
            <person name="Dent R."/>
            <person name="Dutcher S."/>
            <person name="Fernandez E."/>
            <person name="Fukuzawa H."/>
            <person name="Gonzalez-Ballester D."/>
            <person name="Gonzalez-Halphen D."/>
            <person name="Hallmann A."/>
            <person name="Hanikenne M."/>
            <person name="Hippler M."/>
            <person name="Inwood W."/>
            <person name="Jabbari K."/>
            <person name="Kalanon M."/>
            <person name="Kuras R."/>
            <person name="Lefebvre P.A."/>
            <person name="Lemaire S.D."/>
            <person name="Lobanov A.V."/>
            <person name="Lohr M."/>
            <person name="Manuell A."/>
            <person name="Meier I."/>
            <person name="Mets L."/>
            <person name="Mittag M."/>
            <person name="Mittelmeier T."/>
            <person name="Moroney J.V."/>
            <person name="Moseley J."/>
            <person name="Napoli C."/>
            <person name="Nedelcu A.M."/>
            <person name="Niyogi K."/>
            <person name="Novoselov S.V."/>
            <person name="Paulsen I.T."/>
            <person name="Pazour G."/>
            <person name="Purton S."/>
            <person name="Ral J.P."/>
            <person name="Riano-Pachon D.M."/>
            <person name="Riekhof W."/>
            <person name="Rymarquis L."/>
            <person name="Schroda M."/>
            <person name="Stern D."/>
            <person name="Umen J."/>
            <person name="Willows R."/>
            <person name="Wilson N."/>
            <person name="Zimmer S.L."/>
            <person name="Allmer J."/>
            <person name="Balk J."/>
            <person name="Bisova K."/>
            <person name="Chen C.J."/>
            <person name="Elias M."/>
            <person name="Gendler K."/>
            <person name="Hauser C."/>
            <person name="Lamb M.R."/>
            <person name="Ledford H."/>
            <person name="Long J.C."/>
            <person name="Minagawa J."/>
            <person name="Page M.D."/>
            <person name="Pan J."/>
            <person name="Pootakham W."/>
            <person name="Roje S."/>
            <person name="Rose A."/>
            <person name="Stahlberg E."/>
            <person name="Terauchi A.M."/>
            <person name="Yang P."/>
            <person name="Ball S."/>
            <person name="Bowler C."/>
            <person name="Dieckmann C.L."/>
            <person name="Gladyshev V.N."/>
            <person name="Green P."/>
            <person name="Jorgensen R."/>
            <person name="Mayfield S."/>
            <person name="Mueller-Roeber B."/>
            <person name="Rajamani S."/>
            <person name="Sayre R.T."/>
            <person name="Brokstein P."/>
            <person name="Dubchak I."/>
            <person name="Goodstein D."/>
            <person name="Hornick L."/>
            <person name="Huang Y.W."/>
            <person name="Jhaveri J."/>
            <person name="Luo Y."/>
            <person name="Martinez D."/>
            <person name="Ngau W.C."/>
            <person name="Otillar B."/>
            <person name="Poliakov A."/>
            <person name="Porter A."/>
            <person name="Szajkowski L."/>
            <person name="Werner G."/>
            <person name="Zhou K."/>
            <person name="Grigoriev I.V."/>
            <person name="Rokhsar D.S."/>
            <person name="Grossman A.R."/>
        </authorList>
    </citation>
    <scope>NUCLEOTIDE SEQUENCE [LARGE SCALE GENOMIC DNA]</scope>
    <source>
        <strain evidence="9">CC-503</strain>
    </source>
</reference>
<evidence type="ECO:0000256" key="5">
    <source>
        <dbReference type="PROSITE-ProRule" id="PRU01371"/>
    </source>
</evidence>
<organism evidence="8 9">
    <name type="scientific">Chlamydomonas reinhardtii</name>
    <name type="common">Chlamydomonas smithii</name>
    <dbReference type="NCBI Taxonomy" id="3055"/>
    <lineage>
        <taxon>Eukaryota</taxon>
        <taxon>Viridiplantae</taxon>
        <taxon>Chlorophyta</taxon>
        <taxon>core chlorophytes</taxon>
        <taxon>Chlorophyceae</taxon>
        <taxon>CS clade</taxon>
        <taxon>Chlamydomonadales</taxon>
        <taxon>Chlamydomonadaceae</taxon>
        <taxon>Chlamydomonas</taxon>
    </lineage>
</organism>
<dbReference type="KEGG" id="cre:CHLRE_04g217952v5"/>
<dbReference type="EMBL" id="CM008965">
    <property type="protein sequence ID" value="PNW83852.1"/>
    <property type="molecule type" value="Genomic_DNA"/>
</dbReference>
<sequence>MERNYAGGYSGGGQPSNLVSSGRRAGTVRTGTPDAAPAAGGYAGAGAADDAASHQARFGRRASPGAYPSGGGMDMEPPRGGASGYTPSAAAGAPRAAGIPRSGAAAGAYSASPAASSAAAAAAAAAPPPGAAAAGPSSKLSGLQRLKEAAASRLVSRIPSGGRHAPESAGYVPSAMTHQAPARPAPLRAGSGGGGGASSGTSAAGRPPSTGSSGYGYSSSAAAGAAAGRPGSGRSASTGAALGAGSRAPGASSGYGYGSSAAGTSSTSASGRPPSGSGAASAAAASAARPSALASLAARRQQTAEPAAAPPPRAPPAAAPPPRAPAAAAPPPRGLSGPIRAPPPPAPAPSYGGGGGGYGGGGGFSGGGGGFDAGTIPPGADDPGPTGPMVECPSCGRRFNEQAYSKHAKICEKVFAQKRKPVNMAAKRLEGSEAAKFFDMRKGVPKSEAKGAAGPPGKAAPGRGAGAAGGTRLDDRPLPGSKMPKWKAQSEQLRQAMAANKRIADAAARGVDIKDVKFTPTPPKKDNRGDVKFTPTPAEQDDRVPCPHCGRKFAELTAERHIPKCRDILAKPKFLGAKSGRGAHVRR</sequence>
<feature type="compositionally biased region" description="Low complexity" evidence="6">
    <location>
        <begin position="450"/>
        <end position="462"/>
    </location>
</feature>
<evidence type="ECO:0000256" key="6">
    <source>
        <dbReference type="SAM" id="MobiDB-lite"/>
    </source>
</evidence>
<dbReference type="GeneID" id="5726793"/>
<keyword evidence="9" id="KW-1185">Reference proteome</keyword>
<feature type="compositionally biased region" description="Low complexity" evidence="6">
    <location>
        <begin position="88"/>
        <end position="138"/>
    </location>
</feature>
<accession>A0A2K3DTK5</accession>
<feature type="compositionally biased region" description="Low complexity" evidence="6">
    <location>
        <begin position="199"/>
        <end position="299"/>
    </location>
</feature>
<dbReference type="PANTHER" id="PTHR13555">
    <property type="entry name" value="C2H2 ZINC FINGER CGI-62-RELATED"/>
    <property type="match status" value="1"/>
</dbReference>
<evidence type="ECO:0000313" key="8">
    <source>
        <dbReference type="EMBL" id="PNW83852.1"/>
    </source>
</evidence>
<feature type="compositionally biased region" description="Low complexity" evidence="6">
    <location>
        <begin position="373"/>
        <end position="388"/>
    </location>
</feature>
<dbReference type="Gene3D" id="3.30.160.60">
    <property type="entry name" value="Classic Zinc Finger"/>
    <property type="match status" value="1"/>
</dbReference>
<gene>
    <name evidence="8" type="ORF">CHLRE_04g217952v5</name>
</gene>
<evidence type="ECO:0000256" key="4">
    <source>
        <dbReference type="ARBA" id="ARBA00022833"/>
    </source>
</evidence>
<dbReference type="AlphaFoldDB" id="A0A2K3DTK5"/>
<dbReference type="Pfam" id="PF13913">
    <property type="entry name" value="zf-C2HC_2"/>
    <property type="match status" value="2"/>
</dbReference>
<evidence type="ECO:0000256" key="2">
    <source>
        <dbReference type="ARBA" id="ARBA00022737"/>
    </source>
</evidence>
<evidence type="ECO:0000256" key="3">
    <source>
        <dbReference type="ARBA" id="ARBA00022771"/>
    </source>
</evidence>
<evidence type="ECO:0000259" key="7">
    <source>
        <dbReference type="PROSITE" id="PS52027"/>
    </source>
</evidence>
<dbReference type="Proteomes" id="UP000006906">
    <property type="component" value="Chromosome 4"/>
</dbReference>
<dbReference type="Gramene" id="PNW83852">
    <property type="protein sequence ID" value="PNW83852"/>
    <property type="gene ID" value="CHLRE_04g217952v5"/>
</dbReference>
<dbReference type="GO" id="GO:0008270">
    <property type="term" value="F:zinc ion binding"/>
    <property type="evidence" value="ECO:0007669"/>
    <property type="project" value="UniProtKB-KW"/>
</dbReference>
<keyword evidence="1" id="KW-0479">Metal-binding</keyword>
<keyword evidence="3 5" id="KW-0863">Zinc-finger</keyword>
<proteinExistence type="predicted"/>
<feature type="region of interest" description="Disordered" evidence="6">
    <location>
        <begin position="444"/>
        <end position="494"/>
    </location>
</feature>
<evidence type="ECO:0000256" key="1">
    <source>
        <dbReference type="ARBA" id="ARBA00022723"/>
    </source>
</evidence>
<feature type="compositionally biased region" description="Basic and acidic residues" evidence="6">
    <location>
        <begin position="514"/>
        <end position="531"/>
    </location>
</feature>
<feature type="compositionally biased region" description="Low complexity" evidence="6">
    <location>
        <begin position="180"/>
        <end position="189"/>
    </location>
</feature>
<dbReference type="InterPro" id="IPR026319">
    <property type="entry name" value="ZC2HC1A/B-like"/>
</dbReference>
<dbReference type="RefSeq" id="XP_042925043.1">
    <property type="nucleotide sequence ID" value="XM_043061787.1"/>
</dbReference>
<dbReference type="PROSITE" id="PS52027">
    <property type="entry name" value="ZF_C2HC_C3H"/>
    <property type="match status" value="2"/>
</dbReference>
<dbReference type="ExpressionAtlas" id="A0A2K3DTK5">
    <property type="expression patterns" value="baseline and differential"/>
</dbReference>
<dbReference type="PANTHER" id="PTHR13555:SF36">
    <property type="entry name" value="ZINC FINGER C2HC DOMAIN-CONTAINING PROTEIN 1B"/>
    <property type="match status" value="1"/>
</dbReference>
<feature type="region of interest" description="Disordered" evidence="6">
    <location>
        <begin position="1"/>
        <end position="140"/>
    </location>
</feature>
<feature type="domain" description="C2HC/C3H-type" evidence="7">
    <location>
        <begin position="388"/>
        <end position="417"/>
    </location>
</feature>
<protein>
    <recommendedName>
        <fullName evidence="7">C2HC/C3H-type domain-containing protein</fullName>
    </recommendedName>
</protein>
<dbReference type="InterPro" id="IPR049899">
    <property type="entry name" value="Znf_C2HC_C3H"/>
</dbReference>
<feature type="domain" description="C2HC/C3H-type" evidence="7">
    <location>
        <begin position="542"/>
        <end position="571"/>
    </location>
</feature>
<feature type="compositionally biased region" description="Pro residues" evidence="6">
    <location>
        <begin position="308"/>
        <end position="333"/>
    </location>
</feature>
<dbReference type="OrthoDB" id="10255185at2759"/>
<feature type="compositionally biased region" description="Low complexity" evidence="6">
    <location>
        <begin position="30"/>
        <end position="50"/>
    </location>
</feature>
<feature type="region of interest" description="Disordered" evidence="6">
    <location>
        <begin position="514"/>
        <end position="545"/>
    </location>
</feature>
<evidence type="ECO:0000313" key="9">
    <source>
        <dbReference type="Proteomes" id="UP000006906"/>
    </source>
</evidence>
<name>A0A2K3DTK5_CHLRE</name>
<feature type="region of interest" description="Disordered" evidence="6">
    <location>
        <begin position="154"/>
        <end position="395"/>
    </location>
</feature>
<dbReference type="InParanoid" id="A0A2K3DTK5"/>
<keyword evidence="4" id="KW-0862">Zinc</keyword>